<gene>
    <name evidence="1" type="primary">ORF212251</name>
</gene>
<organism evidence="1">
    <name type="scientific">Arion vulgaris</name>
    <dbReference type="NCBI Taxonomy" id="1028688"/>
    <lineage>
        <taxon>Eukaryota</taxon>
        <taxon>Metazoa</taxon>
        <taxon>Spiralia</taxon>
        <taxon>Lophotrochozoa</taxon>
        <taxon>Mollusca</taxon>
        <taxon>Gastropoda</taxon>
        <taxon>Heterobranchia</taxon>
        <taxon>Euthyneura</taxon>
        <taxon>Panpulmonata</taxon>
        <taxon>Eupulmonata</taxon>
        <taxon>Stylommatophora</taxon>
        <taxon>Helicina</taxon>
        <taxon>Arionoidea</taxon>
        <taxon>Arionidae</taxon>
        <taxon>Arion</taxon>
    </lineage>
</organism>
<reference evidence="1" key="1">
    <citation type="submission" date="2014-12" db="EMBL/GenBank/DDBJ databases">
        <title>Insight into the proteome of Arion vulgaris.</title>
        <authorList>
            <person name="Aradska J."/>
            <person name="Bulat T."/>
            <person name="Smidak R."/>
            <person name="Sarate P."/>
            <person name="Gangsoo J."/>
            <person name="Sialana F."/>
            <person name="Bilban M."/>
            <person name="Lubec G."/>
        </authorList>
    </citation>
    <scope>NUCLEOTIDE SEQUENCE</scope>
    <source>
        <tissue evidence="1">Skin</tissue>
    </source>
</reference>
<proteinExistence type="predicted"/>
<dbReference type="AlphaFoldDB" id="A0A0B7BTH0"/>
<name>A0A0B7BTH0_9EUPU</name>
<evidence type="ECO:0000313" key="1">
    <source>
        <dbReference type="EMBL" id="CEK96484.1"/>
    </source>
</evidence>
<protein>
    <submittedName>
        <fullName evidence="1">Uncharacterized protein</fullName>
    </submittedName>
</protein>
<dbReference type="EMBL" id="HACG01049619">
    <property type="protein sequence ID" value="CEK96484.1"/>
    <property type="molecule type" value="Transcribed_RNA"/>
</dbReference>
<accession>A0A0B7BTH0</accession>
<sequence>MWQWIEHIHRKQFGQTYTVLKSEGKEKGRNPLVNLFFKFVLDIYHALHKTKKKCPHYVIVIIVS</sequence>